<dbReference type="SUPFAM" id="SSF52833">
    <property type="entry name" value="Thioredoxin-like"/>
    <property type="match status" value="1"/>
</dbReference>
<dbReference type="EMBL" id="AP022870">
    <property type="protein sequence ID" value="BCB73815.1"/>
    <property type="molecule type" value="Genomic_DNA"/>
</dbReference>
<dbReference type="Proteomes" id="UP000502508">
    <property type="component" value="Chromosome"/>
</dbReference>
<accession>A0A6F8XJ25</accession>
<evidence type="ECO:0008006" key="3">
    <source>
        <dbReference type="Google" id="ProtNLM"/>
    </source>
</evidence>
<evidence type="ECO:0000313" key="2">
    <source>
        <dbReference type="Proteomes" id="UP000502508"/>
    </source>
</evidence>
<name>A0A6F8XJ25_9ACTN</name>
<evidence type="ECO:0000313" key="1">
    <source>
        <dbReference type="EMBL" id="BCB73815.1"/>
    </source>
</evidence>
<proteinExistence type="predicted"/>
<reference evidence="1 2" key="2">
    <citation type="submission" date="2020-03" db="EMBL/GenBank/DDBJ databases">
        <authorList>
            <person name="Ichikawa N."/>
            <person name="Kimura A."/>
            <person name="Kitahashi Y."/>
            <person name="Uohara A."/>
        </authorList>
    </citation>
    <scope>NUCLEOTIDE SEQUENCE [LARGE SCALE GENOMIC DNA]</scope>
    <source>
        <strain evidence="1 2">NBRC 107702</strain>
    </source>
</reference>
<dbReference type="KEGG" id="pfla:Pflav_002250"/>
<dbReference type="AlphaFoldDB" id="A0A6F8XJ25"/>
<keyword evidence="2" id="KW-1185">Reference proteome</keyword>
<organism evidence="1 2">
    <name type="scientific">Phytohabitans flavus</name>
    <dbReference type="NCBI Taxonomy" id="1076124"/>
    <lineage>
        <taxon>Bacteria</taxon>
        <taxon>Bacillati</taxon>
        <taxon>Actinomycetota</taxon>
        <taxon>Actinomycetes</taxon>
        <taxon>Micromonosporales</taxon>
        <taxon>Micromonosporaceae</taxon>
    </lineage>
</organism>
<dbReference type="Pfam" id="PF05988">
    <property type="entry name" value="DUF899"/>
    <property type="match status" value="1"/>
</dbReference>
<dbReference type="RefSeq" id="WP_173032986.1">
    <property type="nucleotide sequence ID" value="NZ_AP022870.1"/>
</dbReference>
<reference evidence="1 2" key="1">
    <citation type="submission" date="2020-03" db="EMBL/GenBank/DDBJ databases">
        <title>Whole genome shotgun sequence of Phytohabitans flavus NBRC 107702.</title>
        <authorList>
            <person name="Komaki H."/>
            <person name="Tamura T."/>
        </authorList>
    </citation>
    <scope>NUCLEOTIDE SEQUENCE [LARGE SCALE GENOMIC DNA]</scope>
    <source>
        <strain evidence="1 2">NBRC 107702</strain>
    </source>
</reference>
<sequence length="216" mass="24691">MTRPPIVSPAEWQAARDALMAKEKAATRALDALAAERRRLPMTRVEKEYTFEGPGGPAQLQDLFEGRRQLVVYHFMWLDDGYCRGCATFTDNVGHLAHLNARDTTFALVSRGPFADLEAHRQRMGWTIPMYSSAGTTFHTDHTGGEGFGLSVFLHDGDDIFRTYYTTSRGVDRLRFDFNVLDLTPYGRQEAWEDSPVGWPQTEPYTWWRLNDEYAT</sequence>
<protein>
    <recommendedName>
        <fullName evidence="3">DUF899 domain-containing protein</fullName>
    </recommendedName>
</protein>
<gene>
    <name evidence="1" type="ORF">Pflav_002250</name>
</gene>
<dbReference type="InterPro" id="IPR010296">
    <property type="entry name" value="DUF899_thioredox"/>
</dbReference>
<dbReference type="InterPro" id="IPR036249">
    <property type="entry name" value="Thioredoxin-like_sf"/>
</dbReference>